<proteinExistence type="predicted"/>
<reference evidence="1" key="1">
    <citation type="submission" date="2023-03" db="EMBL/GenBank/DDBJ databases">
        <title>Massive genome expansion in bonnet fungi (Mycena s.s.) driven by repeated elements and novel gene families across ecological guilds.</title>
        <authorList>
            <consortium name="Lawrence Berkeley National Laboratory"/>
            <person name="Harder C.B."/>
            <person name="Miyauchi S."/>
            <person name="Viragh M."/>
            <person name="Kuo A."/>
            <person name="Thoen E."/>
            <person name="Andreopoulos B."/>
            <person name="Lu D."/>
            <person name="Skrede I."/>
            <person name="Drula E."/>
            <person name="Henrissat B."/>
            <person name="Morin E."/>
            <person name="Kohler A."/>
            <person name="Barry K."/>
            <person name="LaButti K."/>
            <person name="Morin E."/>
            <person name="Salamov A."/>
            <person name="Lipzen A."/>
            <person name="Mereny Z."/>
            <person name="Hegedus B."/>
            <person name="Baldrian P."/>
            <person name="Stursova M."/>
            <person name="Weitz H."/>
            <person name="Taylor A."/>
            <person name="Grigoriev I.V."/>
            <person name="Nagy L.G."/>
            <person name="Martin F."/>
            <person name="Kauserud H."/>
        </authorList>
    </citation>
    <scope>NUCLEOTIDE SEQUENCE</scope>
    <source>
        <strain evidence="1">CBHHK067</strain>
    </source>
</reference>
<accession>A0AAD7FSZ5</accession>
<dbReference type="EMBL" id="JARKIE010000467">
    <property type="protein sequence ID" value="KAJ7635877.1"/>
    <property type="molecule type" value="Genomic_DNA"/>
</dbReference>
<sequence>MLEQELVEIKLPGRDPVLPTLYYSIGHPLVPEGKRCIFFIHNTSPTAMRTVHAWEKKQQIPSATEKGDLDALGLFEVPEDMLIFARDSASTDASSDALQAWLTPARLVSQEARTQLQEAADAAMGPSESITLEAPVRDAEGNWSGGLAIERGDGVAEGYLVACADIEVNGSFDDNNSCVASQYCALLHLPMAAMQQMPESTRKDIEDHTSMLNIPALGLPGNTAHNTLQLNVAPAQPYGSEKTLANSLGFYGGNHNDNKDSPARFTNMLRNFDSANFCGLNYHGGTPPIAPQGVDVANDAYRMTFISYPPEQMGDGLGHVVVGAMPTAKDPVLKMSAEMQHVDCESRLTRASTTQANFAVVGKL</sequence>
<dbReference type="Proteomes" id="UP001221757">
    <property type="component" value="Unassembled WGS sequence"/>
</dbReference>
<name>A0AAD7FSZ5_MYCRO</name>
<organism evidence="1 2">
    <name type="scientific">Mycena rosella</name>
    <name type="common">Pink bonnet</name>
    <name type="synonym">Agaricus rosellus</name>
    <dbReference type="NCBI Taxonomy" id="1033263"/>
    <lineage>
        <taxon>Eukaryota</taxon>
        <taxon>Fungi</taxon>
        <taxon>Dikarya</taxon>
        <taxon>Basidiomycota</taxon>
        <taxon>Agaricomycotina</taxon>
        <taxon>Agaricomycetes</taxon>
        <taxon>Agaricomycetidae</taxon>
        <taxon>Agaricales</taxon>
        <taxon>Marasmiineae</taxon>
        <taxon>Mycenaceae</taxon>
        <taxon>Mycena</taxon>
    </lineage>
</organism>
<comment type="caution">
    <text evidence="1">The sequence shown here is derived from an EMBL/GenBank/DDBJ whole genome shotgun (WGS) entry which is preliminary data.</text>
</comment>
<dbReference type="AlphaFoldDB" id="A0AAD7FSZ5"/>
<evidence type="ECO:0000313" key="2">
    <source>
        <dbReference type="Proteomes" id="UP001221757"/>
    </source>
</evidence>
<keyword evidence="2" id="KW-1185">Reference proteome</keyword>
<gene>
    <name evidence="1" type="ORF">B0H17DRAFT_1217245</name>
</gene>
<evidence type="ECO:0000313" key="1">
    <source>
        <dbReference type="EMBL" id="KAJ7635877.1"/>
    </source>
</evidence>
<protein>
    <submittedName>
        <fullName evidence="1">Uncharacterized protein</fullName>
    </submittedName>
</protein>